<accession>A0A8J3ZFC8</accession>
<evidence type="ECO:0000313" key="3">
    <source>
        <dbReference type="Proteomes" id="UP000612585"/>
    </source>
</evidence>
<dbReference type="Gene3D" id="3.60.40.10">
    <property type="entry name" value="PPM-type phosphatase domain"/>
    <property type="match status" value="1"/>
</dbReference>
<dbReference type="SMART" id="SM00332">
    <property type="entry name" value="PP2Cc"/>
    <property type="match status" value="1"/>
</dbReference>
<dbReference type="InterPro" id="IPR036457">
    <property type="entry name" value="PPM-type-like_dom_sf"/>
</dbReference>
<organism evidence="2 3">
    <name type="scientific">Virgisporangium aurantiacum</name>
    <dbReference type="NCBI Taxonomy" id="175570"/>
    <lineage>
        <taxon>Bacteria</taxon>
        <taxon>Bacillati</taxon>
        <taxon>Actinomycetota</taxon>
        <taxon>Actinomycetes</taxon>
        <taxon>Micromonosporales</taxon>
        <taxon>Micromonosporaceae</taxon>
        <taxon>Virgisporangium</taxon>
    </lineage>
</organism>
<sequence length="327" mass="33198">MNCPSCKSAVGDGERYCERCGCDLRASGGDPDRGISWQSTTAGVLPCPSCGETAITADGQCERCGRARVSGLDRMELAVPGVAGVTDRGLLRGRNEDALAVGRLSAGPNTLAVVCDGVSTSPDGDTAARVAVDAAIVVLLDMLARGVPADQAIEAATGTAADAVAALPGARAAEVPPSCTYVAAVIAPEEITVGWVGDSRAYWVGAYGVEAQQLTIDDSPAAQLAATGVPVPGVDPHSVALLRWLGADAFDTRPRTVSLRPDAPGRLLICSDGLSRYAKDPAELVTAATTGSPADAARALTRLALEGGGRDNITVAVLPFPPPAQEA</sequence>
<evidence type="ECO:0000259" key="1">
    <source>
        <dbReference type="PROSITE" id="PS51746"/>
    </source>
</evidence>
<reference evidence="2" key="1">
    <citation type="submission" date="2021-01" db="EMBL/GenBank/DDBJ databases">
        <title>Whole genome shotgun sequence of Virgisporangium aurantiacum NBRC 16421.</title>
        <authorList>
            <person name="Komaki H."/>
            <person name="Tamura T."/>
        </authorList>
    </citation>
    <scope>NUCLEOTIDE SEQUENCE</scope>
    <source>
        <strain evidence="2">NBRC 16421</strain>
    </source>
</reference>
<dbReference type="AlphaFoldDB" id="A0A8J3ZFC8"/>
<dbReference type="PROSITE" id="PS51746">
    <property type="entry name" value="PPM_2"/>
    <property type="match status" value="1"/>
</dbReference>
<feature type="domain" description="PPM-type phosphatase" evidence="1">
    <location>
        <begin position="81"/>
        <end position="320"/>
    </location>
</feature>
<name>A0A8J3ZFC8_9ACTN</name>
<dbReference type="InterPro" id="IPR001932">
    <property type="entry name" value="PPM-type_phosphatase-like_dom"/>
</dbReference>
<dbReference type="EMBL" id="BOPG01000071">
    <property type="protein sequence ID" value="GIJ61773.1"/>
    <property type="molecule type" value="Genomic_DNA"/>
</dbReference>
<dbReference type="RefSeq" id="WP_204006937.1">
    <property type="nucleotide sequence ID" value="NZ_BOPG01000071.1"/>
</dbReference>
<dbReference type="SUPFAM" id="SSF81606">
    <property type="entry name" value="PP2C-like"/>
    <property type="match status" value="1"/>
</dbReference>
<dbReference type="Pfam" id="PF13672">
    <property type="entry name" value="PP2C_2"/>
    <property type="match status" value="1"/>
</dbReference>
<proteinExistence type="predicted"/>
<protein>
    <recommendedName>
        <fullName evidence="1">PPM-type phosphatase domain-containing protein</fullName>
    </recommendedName>
</protein>
<gene>
    <name evidence="2" type="ORF">Vau01_092890</name>
</gene>
<comment type="caution">
    <text evidence="2">The sequence shown here is derived from an EMBL/GenBank/DDBJ whole genome shotgun (WGS) entry which is preliminary data.</text>
</comment>
<dbReference type="Proteomes" id="UP000612585">
    <property type="component" value="Unassembled WGS sequence"/>
</dbReference>
<dbReference type="CDD" id="cd00143">
    <property type="entry name" value="PP2Cc"/>
    <property type="match status" value="1"/>
</dbReference>
<evidence type="ECO:0000313" key="2">
    <source>
        <dbReference type="EMBL" id="GIJ61773.1"/>
    </source>
</evidence>
<keyword evidence="3" id="KW-1185">Reference proteome</keyword>